<organism evidence="1 2">
    <name type="scientific">Parathielavia hyrcaniae</name>
    <dbReference type="NCBI Taxonomy" id="113614"/>
    <lineage>
        <taxon>Eukaryota</taxon>
        <taxon>Fungi</taxon>
        <taxon>Dikarya</taxon>
        <taxon>Ascomycota</taxon>
        <taxon>Pezizomycotina</taxon>
        <taxon>Sordariomycetes</taxon>
        <taxon>Sordariomycetidae</taxon>
        <taxon>Sordariales</taxon>
        <taxon>Chaetomiaceae</taxon>
        <taxon>Parathielavia</taxon>
    </lineage>
</organism>
<reference evidence="1" key="2">
    <citation type="submission" date="2023-05" db="EMBL/GenBank/DDBJ databases">
        <authorList>
            <consortium name="Lawrence Berkeley National Laboratory"/>
            <person name="Steindorff A."/>
            <person name="Hensen N."/>
            <person name="Bonometti L."/>
            <person name="Westerberg I."/>
            <person name="Brannstrom I.O."/>
            <person name="Guillou S."/>
            <person name="Cros-Aarteil S."/>
            <person name="Calhoun S."/>
            <person name="Haridas S."/>
            <person name="Kuo A."/>
            <person name="Mondo S."/>
            <person name="Pangilinan J."/>
            <person name="Riley R."/>
            <person name="Labutti K."/>
            <person name="Andreopoulos B."/>
            <person name="Lipzen A."/>
            <person name="Chen C."/>
            <person name="Yanf M."/>
            <person name="Daum C."/>
            <person name="Ng V."/>
            <person name="Clum A."/>
            <person name="Ohm R."/>
            <person name="Martin F."/>
            <person name="Silar P."/>
            <person name="Natvig D."/>
            <person name="Lalanne C."/>
            <person name="Gautier V."/>
            <person name="Ament-Velasquez S.L."/>
            <person name="Kruys A."/>
            <person name="Hutchinson M.I."/>
            <person name="Powell A.J."/>
            <person name="Barry K."/>
            <person name="Miller A.N."/>
            <person name="Grigoriev I.V."/>
            <person name="Debuchy R."/>
            <person name="Gladieux P."/>
            <person name="Thoren M.H."/>
            <person name="Johannesson H."/>
        </authorList>
    </citation>
    <scope>NUCLEOTIDE SEQUENCE</scope>
    <source>
        <strain evidence="1">CBS 757.83</strain>
    </source>
</reference>
<dbReference type="AlphaFoldDB" id="A0AAN6Q8L8"/>
<evidence type="ECO:0000313" key="2">
    <source>
        <dbReference type="Proteomes" id="UP001305647"/>
    </source>
</evidence>
<comment type="caution">
    <text evidence="1">The sequence shown here is derived from an EMBL/GenBank/DDBJ whole genome shotgun (WGS) entry which is preliminary data.</text>
</comment>
<evidence type="ECO:0000313" key="1">
    <source>
        <dbReference type="EMBL" id="KAK4105594.1"/>
    </source>
</evidence>
<sequence length="113" mass="12394">MERLSGGSQVSSSQGCVRARLWPLVHPSFCLVKPPPPSRNMDGCSRCGPCLLMHVFDGRWGCNAVNSVRYLRLGSFDPSWDVPFQRIPVSPAPCRHTSMYLDGKHHGSGPGES</sequence>
<dbReference type="Proteomes" id="UP001305647">
    <property type="component" value="Unassembled WGS sequence"/>
</dbReference>
<gene>
    <name evidence="1" type="ORF">N658DRAFT_125436</name>
</gene>
<name>A0AAN6Q8L8_9PEZI</name>
<keyword evidence="2" id="KW-1185">Reference proteome</keyword>
<dbReference type="PROSITE" id="PS51257">
    <property type="entry name" value="PROKAR_LIPOPROTEIN"/>
    <property type="match status" value="1"/>
</dbReference>
<reference evidence="1" key="1">
    <citation type="journal article" date="2023" name="Mol. Phylogenet. Evol.">
        <title>Genome-scale phylogeny and comparative genomics of the fungal order Sordariales.</title>
        <authorList>
            <person name="Hensen N."/>
            <person name="Bonometti L."/>
            <person name="Westerberg I."/>
            <person name="Brannstrom I.O."/>
            <person name="Guillou S."/>
            <person name="Cros-Aarteil S."/>
            <person name="Calhoun S."/>
            <person name="Haridas S."/>
            <person name="Kuo A."/>
            <person name="Mondo S."/>
            <person name="Pangilinan J."/>
            <person name="Riley R."/>
            <person name="LaButti K."/>
            <person name="Andreopoulos B."/>
            <person name="Lipzen A."/>
            <person name="Chen C."/>
            <person name="Yan M."/>
            <person name="Daum C."/>
            <person name="Ng V."/>
            <person name="Clum A."/>
            <person name="Steindorff A."/>
            <person name="Ohm R.A."/>
            <person name="Martin F."/>
            <person name="Silar P."/>
            <person name="Natvig D.O."/>
            <person name="Lalanne C."/>
            <person name="Gautier V."/>
            <person name="Ament-Velasquez S.L."/>
            <person name="Kruys A."/>
            <person name="Hutchinson M.I."/>
            <person name="Powell A.J."/>
            <person name="Barry K."/>
            <person name="Miller A.N."/>
            <person name="Grigoriev I.V."/>
            <person name="Debuchy R."/>
            <person name="Gladieux P."/>
            <person name="Hiltunen Thoren M."/>
            <person name="Johannesson H."/>
        </authorList>
    </citation>
    <scope>NUCLEOTIDE SEQUENCE</scope>
    <source>
        <strain evidence="1">CBS 757.83</strain>
    </source>
</reference>
<protein>
    <submittedName>
        <fullName evidence="1">Uncharacterized protein</fullName>
    </submittedName>
</protein>
<accession>A0AAN6Q8L8</accession>
<proteinExistence type="predicted"/>
<dbReference type="EMBL" id="MU863625">
    <property type="protein sequence ID" value="KAK4105594.1"/>
    <property type="molecule type" value="Genomic_DNA"/>
</dbReference>